<evidence type="ECO:0000313" key="3">
    <source>
        <dbReference type="Proteomes" id="UP000243650"/>
    </source>
</evidence>
<comment type="caution">
    <text evidence="2">The sequence shown here is derived from an EMBL/GenBank/DDBJ whole genome shotgun (WGS) entry which is preliminary data.</text>
</comment>
<gene>
    <name evidence="2" type="ORF">C6I21_04980</name>
</gene>
<dbReference type="Proteomes" id="UP000243650">
    <property type="component" value="Unassembled WGS sequence"/>
</dbReference>
<evidence type="ECO:0000256" key="1">
    <source>
        <dbReference type="SAM" id="Phobius"/>
    </source>
</evidence>
<name>A0A2P6MIS3_ALKUR</name>
<dbReference type="AlphaFoldDB" id="A0A2P6MIS3"/>
<feature type="transmembrane region" description="Helical" evidence="1">
    <location>
        <begin position="289"/>
        <end position="313"/>
    </location>
</feature>
<feature type="transmembrane region" description="Helical" evidence="1">
    <location>
        <begin position="319"/>
        <end position="341"/>
    </location>
</feature>
<sequence>MNSMLQILFTAAAIFIGVHALFLSLRLIHFALSRKWKRETPEKRDGAHPFSIILEGGTRTAEDLRSVFSQLKGVGDIWVLTNADEEEALRPFSMKLDMEKSVELPAGQVVRHSCIIPGLYQLTGAGSGSPDLWITASRLSRGNILCLIPEGAALAGDAFVQIPWKKLNKGMLLAGTVHWSSVTPFSLGGLSRFRLLHQRTWQAYREYPIFMISKTAFSRFGSYEMCLAYFEKHPGRCTAAGAPRYIRTAEAEKNASFSWMERGGLSMELLFVLLVLTAWFSGGAEGAAGWLLVSFLFYYCMITGVVLTAWVLFIDTDMLPGNILLTGLLSLHGLWLARFWWRVKQKKPKEKPLRKKPDMIVKVD</sequence>
<keyword evidence="1" id="KW-0812">Transmembrane</keyword>
<dbReference type="RefSeq" id="WP_105958349.1">
    <property type="nucleotide sequence ID" value="NZ_PVNS01000004.1"/>
</dbReference>
<feature type="transmembrane region" description="Helical" evidence="1">
    <location>
        <begin position="263"/>
        <end position="282"/>
    </location>
</feature>
<protein>
    <submittedName>
        <fullName evidence="2">Uncharacterized protein</fullName>
    </submittedName>
</protein>
<reference evidence="2 3" key="1">
    <citation type="submission" date="2018-03" db="EMBL/GenBank/DDBJ databases">
        <title>Bacillus urumqiensis sp. nov., a moderately haloalkaliphilic bacterium isolated from a salt lake.</title>
        <authorList>
            <person name="Zhao B."/>
            <person name="Liao Z."/>
        </authorList>
    </citation>
    <scope>NUCLEOTIDE SEQUENCE [LARGE SCALE GENOMIC DNA]</scope>
    <source>
        <strain evidence="2 3">BZ-SZ-XJ18</strain>
    </source>
</reference>
<keyword evidence="1" id="KW-1133">Transmembrane helix</keyword>
<proteinExistence type="predicted"/>
<keyword evidence="3" id="KW-1185">Reference proteome</keyword>
<keyword evidence="1" id="KW-0472">Membrane</keyword>
<accession>A0A2P6MIS3</accession>
<organism evidence="2 3">
    <name type="scientific">Alkalicoccus urumqiensis</name>
    <name type="common">Bacillus urumqiensis</name>
    <dbReference type="NCBI Taxonomy" id="1548213"/>
    <lineage>
        <taxon>Bacteria</taxon>
        <taxon>Bacillati</taxon>
        <taxon>Bacillota</taxon>
        <taxon>Bacilli</taxon>
        <taxon>Bacillales</taxon>
        <taxon>Bacillaceae</taxon>
        <taxon>Alkalicoccus</taxon>
    </lineage>
</organism>
<dbReference type="EMBL" id="PVNS01000004">
    <property type="protein sequence ID" value="PRO66158.1"/>
    <property type="molecule type" value="Genomic_DNA"/>
</dbReference>
<evidence type="ECO:0000313" key="2">
    <source>
        <dbReference type="EMBL" id="PRO66158.1"/>
    </source>
</evidence>